<feature type="transmembrane region" description="Helical" evidence="3">
    <location>
        <begin position="186"/>
        <end position="206"/>
    </location>
</feature>
<keyword evidence="3" id="KW-0812">Transmembrane</keyword>
<evidence type="ECO:0000313" key="4">
    <source>
        <dbReference type="EMBL" id="KAJ5513062.1"/>
    </source>
</evidence>
<reference evidence="4" key="1">
    <citation type="submission" date="2022-12" db="EMBL/GenBank/DDBJ databases">
        <authorList>
            <person name="Petersen C."/>
        </authorList>
    </citation>
    <scope>NUCLEOTIDE SEQUENCE</scope>
    <source>
        <strain evidence="4">IBT 29495</strain>
    </source>
</reference>
<feature type="transmembrane region" description="Helical" evidence="3">
    <location>
        <begin position="294"/>
        <end position="314"/>
    </location>
</feature>
<sequence>MREKNEDPESSHDRQSLFIESPPDGGAKAWTQAAMGHLVAFNTWGYIASFGVFQAYYQSTLGVSPSAISWVGSVQIFLIFFVGTFSGRALDAGFFRPVFYAGILLQLLGVFMTSLSTRYWQLFLAQGVCTGLGSGLQFCPVMGLVATYFSERRVFALAFCLVGSGTGGMLLPGLVKALMPAIGFGWTVRVLGFVMFATSIPAMLLLQTRLPPSRAGPLIDWAAFREPTYVLFCLGMFLNFWGLYFAFYYIGAFGRSVLGLTYSESTNLIIVTNGAGIVGRLIPAYLASFKFGPLNTIIPLALGASLMMFCWAAVHSTAGLYVFAVLYGIFSNGVQGLWPSTLSSLTPDLRKTGVRIGMGFTVVSFACLTGPPLGGALIARTGGYIGAQIWGGLTFFLGALVLVAARLMKTGSTMRAKI</sequence>
<comment type="caution">
    <text evidence="4">The sequence shown here is derived from an EMBL/GenBank/DDBJ whole genome shotgun (WGS) entry which is preliminary data.</text>
</comment>
<dbReference type="InterPro" id="IPR011701">
    <property type="entry name" value="MFS"/>
</dbReference>
<dbReference type="InterPro" id="IPR050327">
    <property type="entry name" value="Proton-linked_MCT"/>
</dbReference>
<evidence type="ECO:0000313" key="5">
    <source>
        <dbReference type="Proteomes" id="UP001149954"/>
    </source>
</evidence>
<dbReference type="GO" id="GO:0022857">
    <property type="term" value="F:transmembrane transporter activity"/>
    <property type="evidence" value="ECO:0007669"/>
    <property type="project" value="InterPro"/>
</dbReference>
<feature type="transmembrane region" description="Helical" evidence="3">
    <location>
        <begin position="268"/>
        <end position="287"/>
    </location>
</feature>
<accession>A0A9X0C8M0</accession>
<dbReference type="Pfam" id="PF07690">
    <property type="entry name" value="MFS_1"/>
    <property type="match status" value="1"/>
</dbReference>
<dbReference type="SUPFAM" id="SSF103473">
    <property type="entry name" value="MFS general substrate transporter"/>
    <property type="match status" value="1"/>
</dbReference>
<evidence type="ECO:0000256" key="3">
    <source>
        <dbReference type="SAM" id="Phobius"/>
    </source>
</evidence>
<dbReference type="AlphaFoldDB" id="A0A9X0C8M0"/>
<dbReference type="PANTHER" id="PTHR11360:SF130">
    <property type="entry name" value="MAJOR FACILITATOR SUPERFAMILY (MFS) PROFILE DOMAIN-CONTAINING PROTEIN-RELATED"/>
    <property type="match status" value="1"/>
</dbReference>
<feature type="transmembrane region" description="Helical" evidence="3">
    <location>
        <begin position="385"/>
        <end position="408"/>
    </location>
</feature>
<organism evidence="4 5">
    <name type="scientific">Penicillium fimorum</name>
    <dbReference type="NCBI Taxonomy" id="1882269"/>
    <lineage>
        <taxon>Eukaryota</taxon>
        <taxon>Fungi</taxon>
        <taxon>Dikarya</taxon>
        <taxon>Ascomycota</taxon>
        <taxon>Pezizomycotina</taxon>
        <taxon>Eurotiomycetes</taxon>
        <taxon>Eurotiomycetidae</taxon>
        <taxon>Eurotiales</taxon>
        <taxon>Aspergillaceae</taxon>
        <taxon>Penicillium</taxon>
    </lineage>
</organism>
<evidence type="ECO:0000256" key="2">
    <source>
        <dbReference type="ARBA" id="ARBA00006727"/>
    </source>
</evidence>
<keyword evidence="5" id="KW-1185">Reference proteome</keyword>
<dbReference type="Proteomes" id="UP001149954">
    <property type="component" value="Unassembled WGS sequence"/>
</dbReference>
<reference evidence="4" key="2">
    <citation type="journal article" date="2023" name="IMA Fungus">
        <title>Comparative genomic study of the Penicillium genus elucidates a diverse pangenome and 15 lateral gene transfer events.</title>
        <authorList>
            <person name="Petersen C."/>
            <person name="Sorensen T."/>
            <person name="Nielsen M.R."/>
            <person name="Sondergaard T.E."/>
            <person name="Sorensen J.L."/>
            <person name="Fitzpatrick D.A."/>
            <person name="Frisvad J.C."/>
            <person name="Nielsen K.L."/>
        </authorList>
    </citation>
    <scope>NUCLEOTIDE SEQUENCE</scope>
    <source>
        <strain evidence="4">IBT 29495</strain>
    </source>
</reference>
<feature type="transmembrane region" description="Helical" evidence="3">
    <location>
        <begin position="123"/>
        <end position="147"/>
    </location>
</feature>
<protein>
    <submittedName>
        <fullName evidence="4">Major facilitator superfamily domain general substrate transporter</fullName>
    </submittedName>
</protein>
<gene>
    <name evidence="4" type="ORF">N7463_002614</name>
</gene>
<feature type="transmembrane region" description="Helical" evidence="3">
    <location>
        <begin position="227"/>
        <end position="248"/>
    </location>
</feature>
<dbReference type="PANTHER" id="PTHR11360">
    <property type="entry name" value="MONOCARBOXYLATE TRANSPORTER"/>
    <property type="match status" value="1"/>
</dbReference>
<feature type="transmembrane region" description="Helical" evidence="3">
    <location>
        <begin position="154"/>
        <end position="174"/>
    </location>
</feature>
<keyword evidence="3" id="KW-0472">Membrane</keyword>
<comment type="subcellular location">
    <subcellularLocation>
        <location evidence="1">Membrane</location>
        <topology evidence="1">Multi-pass membrane protein</topology>
    </subcellularLocation>
</comment>
<proteinExistence type="inferred from homology"/>
<feature type="transmembrane region" description="Helical" evidence="3">
    <location>
        <begin position="38"/>
        <end position="56"/>
    </location>
</feature>
<name>A0A9X0C8M0_9EURO</name>
<dbReference type="OrthoDB" id="6499973at2759"/>
<feature type="transmembrane region" description="Helical" evidence="3">
    <location>
        <begin position="320"/>
        <end position="338"/>
    </location>
</feature>
<feature type="transmembrane region" description="Helical" evidence="3">
    <location>
        <begin position="359"/>
        <end position="379"/>
    </location>
</feature>
<dbReference type="Gene3D" id="1.20.1250.20">
    <property type="entry name" value="MFS general substrate transporter like domains"/>
    <property type="match status" value="1"/>
</dbReference>
<evidence type="ECO:0000256" key="1">
    <source>
        <dbReference type="ARBA" id="ARBA00004141"/>
    </source>
</evidence>
<dbReference type="GO" id="GO:0016020">
    <property type="term" value="C:membrane"/>
    <property type="evidence" value="ECO:0007669"/>
    <property type="project" value="UniProtKB-SubCell"/>
</dbReference>
<keyword evidence="3" id="KW-1133">Transmembrane helix</keyword>
<feature type="transmembrane region" description="Helical" evidence="3">
    <location>
        <begin position="68"/>
        <end position="86"/>
    </location>
</feature>
<comment type="similarity">
    <text evidence="2">Belongs to the major facilitator superfamily. Monocarboxylate porter (TC 2.A.1.13) family.</text>
</comment>
<feature type="transmembrane region" description="Helical" evidence="3">
    <location>
        <begin position="98"/>
        <end position="117"/>
    </location>
</feature>
<dbReference type="EMBL" id="JAPWDS010000002">
    <property type="protein sequence ID" value="KAJ5513062.1"/>
    <property type="molecule type" value="Genomic_DNA"/>
</dbReference>
<dbReference type="InterPro" id="IPR036259">
    <property type="entry name" value="MFS_trans_sf"/>
</dbReference>